<keyword evidence="9" id="KW-0472">Membrane</keyword>
<keyword evidence="3 7" id="KW-0479">Metal-binding</keyword>
<protein>
    <submittedName>
        <fullName evidence="11">Cytochrome P450 2J5-like isoform X1</fullName>
    </submittedName>
</protein>
<dbReference type="OrthoDB" id="1055148at2759"/>
<evidence type="ECO:0000256" key="3">
    <source>
        <dbReference type="ARBA" id="ARBA00022723"/>
    </source>
</evidence>
<reference evidence="11" key="1">
    <citation type="submission" date="2025-08" db="UniProtKB">
        <authorList>
            <consortium name="RefSeq"/>
        </authorList>
    </citation>
    <scope>IDENTIFICATION</scope>
    <source>
        <tissue evidence="11">Whole sample</tissue>
    </source>
</reference>
<name>A0A8B8EUJ1_CRAVI</name>
<comment type="similarity">
    <text evidence="2 8">Belongs to the cytochrome P450 family.</text>
</comment>
<evidence type="ECO:0000313" key="11">
    <source>
        <dbReference type="RefSeq" id="XP_022343645.1"/>
    </source>
</evidence>
<dbReference type="GO" id="GO:0016705">
    <property type="term" value="F:oxidoreductase activity, acting on paired donors, with incorporation or reduction of molecular oxygen"/>
    <property type="evidence" value="ECO:0007669"/>
    <property type="project" value="InterPro"/>
</dbReference>
<accession>A0A8B8EUJ1</accession>
<dbReference type="Gene3D" id="1.10.630.10">
    <property type="entry name" value="Cytochrome P450"/>
    <property type="match status" value="1"/>
</dbReference>
<keyword evidence="5 7" id="KW-0408">Iron</keyword>
<keyword evidence="9" id="KW-0812">Transmembrane</keyword>
<dbReference type="GO" id="GO:0020037">
    <property type="term" value="F:heme binding"/>
    <property type="evidence" value="ECO:0007669"/>
    <property type="project" value="InterPro"/>
</dbReference>
<dbReference type="GO" id="GO:0005506">
    <property type="term" value="F:iron ion binding"/>
    <property type="evidence" value="ECO:0007669"/>
    <property type="project" value="InterPro"/>
</dbReference>
<dbReference type="InterPro" id="IPR002401">
    <property type="entry name" value="Cyt_P450_E_grp-I"/>
</dbReference>
<dbReference type="FunFam" id="1.10.630.10:FF:000036">
    <property type="entry name" value="CYtochrome P450 family"/>
    <property type="match status" value="1"/>
</dbReference>
<keyword evidence="4 8" id="KW-0560">Oxidoreductase</keyword>
<dbReference type="PRINTS" id="PR00385">
    <property type="entry name" value="P450"/>
</dbReference>
<dbReference type="KEGG" id="cvn:111136814"/>
<dbReference type="RefSeq" id="XP_022343645.1">
    <property type="nucleotide sequence ID" value="XM_022487937.1"/>
</dbReference>
<dbReference type="InterPro" id="IPR036396">
    <property type="entry name" value="Cyt_P450_sf"/>
</dbReference>
<feature type="transmembrane region" description="Helical" evidence="9">
    <location>
        <begin position="7"/>
        <end position="29"/>
    </location>
</feature>
<evidence type="ECO:0000313" key="10">
    <source>
        <dbReference type="Proteomes" id="UP000694844"/>
    </source>
</evidence>
<dbReference type="Pfam" id="PF00067">
    <property type="entry name" value="p450"/>
    <property type="match status" value="1"/>
</dbReference>
<keyword evidence="6 8" id="KW-0503">Monooxygenase</keyword>
<sequence length="500" mass="57189">MCLSALTWADLTTALVFLAVFVLVLYGMSSPRTRIPGPFALPIVGNLFMFVRKRQRSHIELLKLKEKYGDVFRLYIGPFRLIVISGYENIHEAFVRHGTNLGHRPNWLPDIKARSETYGYGIVWGNGEEWRRLRRLALQTMRDFGVGKKSLEEIILDEAGLLCEKFATREGQPIDDVKVMMTSSISNVIHHITFGFRYPHDDKTFLRLIKLLDEVFKGPGPLLASLPKWCQIGRLKSSIKSSRKALAHLLQYVTDQIAEHEKTYDENNIRDFVDLYIQAQRADKQTNQQKTVNHLFRVILDLFSAGTETTGTSLDWALLYMIAYPEIQQECYNEIEKVVGLGRKVELSDRKSMPYIEATLLEVQRISNIASMSLPHMNTEEIDVAGYCIPKNSIVMGFLTTSHLDPHHFSDPHVFRPERFIDEVTKTVVHPDRLIPFSVGPRSCPGESLAKTEMFLVLSNLIQRFRFSKVSDDDVLDFTGVTGITTSACPYRLKVEDRHH</sequence>
<dbReference type="PANTHER" id="PTHR24300">
    <property type="entry name" value="CYTOCHROME P450 508A4-RELATED"/>
    <property type="match status" value="1"/>
</dbReference>
<evidence type="ECO:0000256" key="6">
    <source>
        <dbReference type="ARBA" id="ARBA00023033"/>
    </source>
</evidence>
<evidence type="ECO:0000256" key="9">
    <source>
        <dbReference type="SAM" id="Phobius"/>
    </source>
</evidence>
<dbReference type="SUPFAM" id="SSF48264">
    <property type="entry name" value="Cytochrome P450"/>
    <property type="match status" value="1"/>
</dbReference>
<dbReference type="PROSITE" id="PS00086">
    <property type="entry name" value="CYTOCHROME_P450"/>
    <property type="match status" value="1"/>
</dbReference>
<gene>
    <name evidence="11" type="primary">LOC111136814</name>
</gene>
<evidence type="ECO:0000256" key="2">
    <source>
        <dbReference type="ARBA" id="ARBA00010617"/>
    </source>
</evidence>
<comment type="cofactor">
    <cofactor evidence="1 7">
        <name>heme</name>
        <dbReference type="ChEBI" id="CHEBI:30413"/>
    </cofactor>
</comment>
<evidence type="ECO:0000256" key="8">
    <source>
        <dbReference type="RuleBase" id="RU000461"/>
    </source>
</evidence>
<keyword evidence="10" id="KW-1185">Reference proteome</keyword>
<evidence type="ECO:0000256" key="7">
    <source>
        <dbReference type="PIRSR" id="PIRSR602401-1"/>
    </source>
</evidence>
<dbReference type="InterPro" id="IPR001128">
    <property type="entry name" value="Cyt_P450"/>
</dbReference>
<evidence type="ECO:0000256" key="1">
    <source>
        <dbReference type="ARBA" id="ARBA00001971"/>
    </source>
</evidence>
<dbReference type="AlphaFoldDB" id="A0A8B8EUJ1"/>
<evidence type="ECO:0000256" key="5">
    <source>
        <dbReference type="ARBA" id="ARBA00023004"/>
    </source>
</evidence>
<dbReference type="GO" id="GO:0004497">
    <property type="term" value="F:monooxygenase activity"/>
    <property type="evidence" value="ECO:0007669"/>
    <property type="project" value="UniProtKB-KW"/>
</dbReference>
<dbReference type="GeneID" id="111136814"/>
<proteinExistence type="inferred from homology"/>
<dbReference type="InterPro" id="IPR017972">
    <property type="entry name" value="Cyt_P450_CS"/>
</dbReference>
<dbReference type="PRINTS" id="PR00463">
    <property type="entry name" value="EP450I"/>
</dbReference>
<keyword evidence="7 8" id="KW-0349">Heme</keyword>
<evidence type="ECO:0000256" key="4">
    <source>
        <dbReference type="ARBA" id="ARBA00023002"/>
    </source>
</evidence>
<keyword evidence="9" id="KW-1133">Transmembrane helix</keyword>
<feature type="binding site" description="axial binding residue" evidence="7">
    <location>
        <position position="444"/>
    </location>
    <ligand>
        <name>heme</name>
        <dbReference type="ChEBI" id="CHEBI:30413"/>
    </ligand>
    <ligandPart>
        <name>Fe</name>
        <dbReference type="ChEBI" id="CHEBI:18248"/>
    </ligandPart>
</feature>
<dbReference type="Proteomes" id="UP000694844">
    <property type="component" value="Chromosome 5"/>
</dbReference>
<dbReference type="InterPro" id="IPR050182">
    <property type="entry name" value="Cytochrome_P450_fam2"/>
</dbReference>
<organism evidence="10 11">
    <name type="scientific">Crassostrea virginica</name>
    <name type="common">Eastern oyster</name>
    <dbReference type="NCBI Taxonomy" id="6565"/>
    <lineage>
        <taxon>Eukaryota</taxon>
        <taxon>Metazoa</taxon>
        <taxon>Spiralia</taxon>
        <taxon>Lophotrochozoa</taxon>
        <taxon>Mollusca</taxon>
        <taxon>Bivalvia</taxon>
        <taxon>Autobranchia</taxon>
        <taxon>Pteriomorphia</taxon>
        <taxon>Ostreida</taxon>
        <taxon>Ostreoidea</taxon>
        <taxon>Ostreidae</taxon>
        <taxon>Crassostrea</taxon>
    </lineage>
</organism>